<proteinExistence type="predicted"/>
<dbReference type="EMBL" id="QGGG01000005">
    <property type="protein sequence ID" value="PWJ84448.1"/>
    <property type="molecule type" value="Genomic_DNA"/>
</dbReference>
<reference evidence="1 2" key="1">
    <citation type="submission" date="2018-05" db="EMBL/GenBank/DDBJ databases">
        <title>Genomic Encyclopedia of Type Strains, Phase IV (KMG-IV): sequencing the most valuable type-strain genomes for metagenomic binning, comparative biology and taxonomic classification.</title>
        <authorList>
            <person name="Goeker M."/>
        </authorList>
    </citation>
    <scope>NUCLEOTIDE SEQUENCE [LARGE SCALE GENOMIC DNA]</scope>
    <source>
        <strain evidence="1 2">DSM 6986</strain>
    </source>
</reference>
<evidence type="ECO:0000313" key="2">
    <source>
        <dbReference type="Proteomes" id="UP000245396"/>
    </source>
</evidence>
<comment type="caution">
    <text evidence="1">The sequence shown here is derived from an EMBL/GenBank/DDBJ whole genome shotgun (WGS) entry which is preliminary data.</text>
</comment>
<organism evidence="1 2">
    <name type="scientific">Pseudaminobacter salicylatoxidans</name>
    <dbReference type="NCBI Taxonomy" id="93369"/>
    <lineage>
        <taxon>Bacteria</taxon>
        <taxon>Pseudomonadati</taxon>
        <taxon>Pseudomonadota</taxon>
        <taxon>Alphaproteobacteria</taxon>
        <taxon>Hyphomicrobiales</taxon>
        <taxon>Phyllobacteriaceae</taxon>
        <taxon>Pseudaminobacter</taxon>
    </lineage>
</organism>
<sequence length="143" mass="16142">MRPLIAGDETTFPEPEAAIPWAVETLHEGSSERRFDRDEKTGTVTLAVLDDSGEVRDLDHGLASASIGHEIRTIHPDDPLSARGETHWSDFMSRNALSLRAEIRSPIYSDAKNFYLEARIEAYEGNNLVFERGFKEKISRNRV</sequence>
<keyword evidence="2" id="KW-1185">Reference proteome</keyword>
<gene>
    <name evidence="1" type="ORF">C7441_10564</name>
</gene>
<dbReference type="AlphaFoldDB" id="A0A316C4G4"/>
<dbReference type="Proteomes" id="UP000245396">
    <property type="component" value="Unassembled WGS sequence"/>
</dbReference>
<name>A0A316C4G4_PSESE</name>
<evidence type="ECO:0000313" key="1">
    <source>
        <dbReference type="EMBL" id="PWJ84448.1"/>
    </source>
</evidence>
<protein>
    <submittedName>
        <fullName evidence="1">Uncharacterized protein</fullName>
    </submittedName>
</protein>
<accession>A0A316C4G4</accession>